<keyword evidence="6 7" id="KW-0472">Membrane</keyword>
<evidence type="ECO:0000313" key="12">
    <source>
        <dbReference type="Proteomes" id="UP000655037"/>
    </source>
</evidence>
<dbReference type="EMBL" id="JACXXJ020000003">
    <property type="protein sequence ID" value="MBF2714243.1"/>
    <property type="molecule type" value="Genomic_DNA"/>
</dbReference>
<keyword evidence="2 7" id="KW-0813">Transport</keyword>
<dbReference type="PANTHER" id="PTHR43386">
    <property type="entry name" value="OLIGOPEPTIDE TRANSPORT SYSTEM PERMEASE PROTEIN APPC"/>
    <property type="match status" value="1"/>
</dbReference>
<feature type="domain" description="ABC transmembrane type-1" evidence="8">
    <location>
        <begin position="91"/>
        <end position="281"/>
    </location>
</feature>
<reference evidence="10 11" key="1">
    <citation type="submission" date="2019-11" db="EMBL/GenBank/DDBJ databases">
        <title>Whole-genome sequencing of Allorhizobium vitis.</title>
        <authorList>
            <person name="Gan H.M."/>
            <person name="Savka M.A."/>
        </authorList>
    </citation>
    <scope>NUCLEOTIDE SEQUENCE [LARGE SCALE GENOMIC DNA]</scope>
    <source>
        <strain evidence="10 11">AB4</strain>
    </source>
</reference>
<name>A0AAE2UR83_AGRVI</name>
<dbReference type="InterPro" id="IPR000515">
    <property type="entry name" value="MetI-like"/>
</dbReference>
<dbReference type="PANTHER" id="PTHR43386:SF26">
    <property type="entry name" value="ABC TRANSPORTER PERMEASE PROTEIN"/>
    <property type="match status" value="1"/>
</dbReference>
<dbReference type="InterPro" id="IPR050366">
    <property type="entry name" value="BP-dependent_transpt_permease"/>
</dbReference>
<evidence type="ECO:0000259" key="8">
    <source>
        <dbReference type="PROSITE" id="PS50928"/>
    </source>
</evidence>
<organism evidence="9 12">
    <name type="scientific">Agrobacterium vitis</name>
    <name type="common">Rhizobium vitis</name>
    <dbReference type="NCBI Taxonomy" id="373"/>
    <lineage>
        <taxon>Bacteria</taxon>
        <taxon>Pseudomonadati</taxon>
        <taxon>Pseudomonadota</taxon>
        <taxon>Alphaproteobacteria</taxon>
        <taxon>Hyphomicrobiales</taxon>
        <taxon>Rhizobiaceae</taxon>
        <taxon>Rhizobium/Agrobacterium group</taxon>
        <taxon>Agrobacterium</taxon>
    </lineage>
</organism>
<evidence type="ECO:0000313" key="11">
    <source>
        <dbReference type="Proteomes" id="UP000175993"/>
    </source>
</evidence>
<dbReference type="AlphaFoldDB" id="A0AAE2UR83"/>
<dbReference type="InterPro" id="IPR035906">
    <property type="entry name" value="MetI-like_sf"/>
</dbReference>
<dbReference type="GO" id="GO:0055085">
    <property type="term" value="P:transmembrane transport"/>
    <property type="evidence" value="ECO:0007669"/>
    <property type="project" value="InterPro"/>
</dbReference>
<proteinExistence type="inferred from homology"/>
<feature type="transmembrane region" description="Helical" evidence="7">
    <location>
        <begin position="21"/>
        <end position="43"/>
    </location>
</feature>
<evidence type="ECO:0000256" key="6">
    <source>
        <dbReference type="ARBA" id="ARBA00023136"/>
    </source>
</evidence>
<feature type="transmembrane region" description="Helical" evidence="7">
    <location>
        <begin position="95"/>
        <end position="119"/>
    </location>
</feature>
<dbReference type="PROSITE" id="PS50928">
    <property type="entry name" value="ABC_TM1"/>
    <property type="match status" value="1"/>
</dbReference>
<dbReference type="CDD" id="cd06261">
    <property type="entry name" value="TM_PBP2"/>
    <property type="match status" value="1"/>
</dbReference>
<comment type="similarity">
    <text evidence="7">Belongs to the binding-protein-dependent transport system permease family.</text>
</comment>
<dbReference type="Proteomes" id="UP000175993">
    <property type="component" value="Unassembled WGS sequence"/>
</dbReference>
<evidence type="ECO:0000313" key="10">
    <source>
        <dbReference type="EMBL" id="MUP05588.1"/>
    </source>
</evidence>
<reference evidence="9" key="2">
    <citation type="submission" date="2020-11" db="EMBL/GenBank/DDBJ databases">
        <title>Agrobacterium vitis strain K377 genome.</title>
        <authorList>
            <person name="Xi H."/>
        </authorList>
    </citation>
    <scope>NUCLEOTIDE SEQUENCE</scope>
    <source>
        <strain evidence="9">K377</strain>
    </source>
</reference>
<dbReference type="EMBL" id="MBEV02000005">
    <property type="protein sequence ID" value="MUP05588.1"/>
    <property type="molecule type" value="Genomic_DNA"/>
</dbReference>
<evidence type="ECO:0000256" key="3">
    <source>
        <dbReference type="ARBA" id="ARBA00022475"/>
    </source>
</evidence>
<feature type="transmembrane region" description="Helical" evidence="7">
    <location>
        <begin position="157"/>
        <end position="178"/>
    </location>
</feature>
<dbReference type="Pfam" id="PF00528">
    <property type="entry name" value="BPD_transp_1"/>
    <property type="match status" value="1"/>
</dbReference>
<evidence type="ECO:0000256" key="2">
    <source>
        <dbReference type="ARBA" id="ARBA00022448"/>
    </source>
</evidence>
<evidence type="ECO:0000256" key="4">
    <source>
        <dbReference type="ARBA" id="ARBA00022692"/>
    </source>
</evidence>
<gene>
    <name evidence="10" type="ORF">BBI04_012315</name>
    <name evidence="9" type="ORF">IEI95_008300</name>
</gene>
<keyword evidence="3" id="KW-1003">Cell membrane</keyword>
<evidence type="ECO:0000256" key="7">
    <source>
        <dbReference type="RuleBase" id="RU363032"/>
    </source>
</evidence>
<dbReference type="SUPFAM" id="SSF161098">
    <property type="entry name" value="MetI-like"/>
    <property type="match status" value="1"/>
</dbReference>
<dbReference type="RefSeq" id="WP_070165818.1">
    <property type="nucleotide sequence ID" value="NZ_CP118261.1"/>
</dbReference>
<keyword evidence="5 7" id="KW-1133">Transmembrane helix</keyword>
<dbReference type="Gene3D" id="1.10.3720.10">
    <property type="entry name" value="MetI-like"/>
    <property type="match status" value="1"/>
</dbReference>
<sequence length="295" mass="31703">MKTDILRALKRPISGLPWRQVMTASKILLAIYVLLALAAPLIAPQNPYDPLQIFGWEASSSPGTRGSGGYLYMLGTDGLGRDIASTILYGLRISLVVSVTSAAIAAVIGLTAGVSAAYFGRWVDVTIMRLVDLQLSLPTILVALIAIVTLGPGVDRIILALVIVQWATYARLARGVALSETRKPYMDAARLMRLPTFRIIFRHLLPNSIAPAVTLFPIEVGHAIALEATLSFLGLGVPIDKPSLGSAVANGFQYLLTGQYWISVFPGLALFGLIASINFVGEDIRHRLDPRSLSV</sequence>
<feature type="transmembrane region" description="Helical" evidence="7">
    <location>
        <begin position="260"/>
        <end position="281"/>
    </location>
</feature>
<feature type="transmembrane region" description="Helical" evidence="7">
    <location>
        <begin position="131"/>
        <end position="151"/>
    </location>
</feature>
<comment type="caution">
    <text evidence="9">The sequence shown here is derived from an EMBL/GenBank/DDBJ whole genome shotgun (WGS) entry which is preliminary data.</text>
</comment>
<evidence type="ECO:0000256" key="1">
    <source>
        <dbReference type="ARBA" id="ARBA00004651"/>
    </source>
</evidence>
<feature type="transmembrane region" description="Helical" evidence="7">
    <location>
        <begin position="199"/>
        <end position="218"/>
    </location>
</feature>
<accession>A0AAE2UR83</accession>
<dbReference type="GO" id="GO:0005886">
    <property type="term" value="C:plasma membrane"/>
    <property type="evidence" value="ECO:0007669"/>
    <property type="project" value="UniProtKB-SubCell"/>
</dbReference>
<dbReference type="Proteomes" id="UP000655037">
    <property type="component" value="Unassembled WGS sequence"/>
</dbReference>
<comment type="subcellular location">
    <subcellularLocation>
        <location evidence="1 7">Cell membrane</location>
        <topology evidence="1 7">Multi-pass membrane protein</topology>
    </subcellularLocation>
</comment>
<keyword evidence="4 7" id="KW-0812">Transmembrane</keyword>
<protein>
    <submittedName>
        <fullName evidence="9 10">ABC transporter permease</fullName>
    </submittedName>
</protein>
<evidence type="ECO:0000313" key="9">
    <source>
        <dbReference type="EMBL" id="MBF2714243.1"/>
    </source>
</evidence>
<evidence type="ECO:0000256" key="5">
    <source>
        <dbReference type="ARBA" id="ARBA00022989"/>
    </source>
</evidence>